<dbReference type="RefSeq" id="WP_065729597.1">
    <property type="nucleotide sequence ID" value="NZ_CP016428.1"/>
</dbReference>
<evidence type="ECO:0000313" key="2">
    <source>
        <dbReference type="EMBL" id="ANW02389.1"/>
    </source>
</evidence>
<dbReference type="Gene3D" id="3.30.465.10">
    <property type="match status" value="1"/>
</dbReference>
<name>A0A1B1UHZ9_9BRAD</name>
<dbReference type="KEGG" id="bic:LMTR13_21640"/>
<evidence type="ECO:0000313" key="3">
    <source>
        <dbReference type="Proteomes" id="UP000092839"/>
    </source>
</evidence>
<evidence type="ECO:0000259" key="1">
    <source>
        <dbReference type="Pfam" id="PF08031"/>
    </source>
</evidence>
<dbReference type="GO" id="GO:0016491">
    <property type="term" value="F:oxidoreductase activity"/>
    <property type="evidence" value="ECO:0007669"/>
    <property type="project" value="InterPro"/>
</dbReference>
<dbReference type="Proteomes" id="UP000092839">
    <property type="component" value="Chromosome"/>
</dbReference>
<proteinExistence type="predicted"/>
<keyword evidence="3" id="KW-1185">Reference proteome</keyword>
<dbReference type="Gene3D" id="3.40.462.20">
    <property type="match status" value="1"/>
</dbReference>
<dbReference type="Pfam" id="PF08031">
    <property type="entry name" value="BBE"/>
    <property type="match status" value="1"/>
</dbReference>
<reference evidence="2 3" key="1">
    <citation type="submission" date="2016-07" db="EMBL/GenBank/DDBJ databases">
        <title>Complete genome sequence of Bradyrhizobium icense LMTR 13T, a potential inoculant strain isolated from lima bean (Phaseolus lunatus) in Peru.</title>
        <authorList>
            <person name="Ormeno-Orrillo E."/>
            <person name="Duran D."/>
            <person name="Rogel M.A."/>
            <person name="Rey L."/>
            <person name="Imperial J."/>
            <person name="Ruiz-Argueso T."/>
            <person name="Martinez-Romero E."/>
        </authorList>
    </citation>
    <scope>NUCLEOTIDE SEQUENCE [LARGE SCALE GENOMIC DNA]</scope>
    <source>
        <strain evidence="2 3">LMTR 13</strain>
    </source>
</reference>
<dbReference type="STRING" id="1274631.LMTR13_21640"/>
<dbReference type="AlphaFoldDB" id="A0A1B1UHZ9"/>
<dbReference type="EMBL" id="CP016428">
    <property type="protein sequence ID" value="ANW02389.1"/>
    <property type="molecule type" value="Genomic_DNA"/>
</dbReference>
<gene>
    <name evidence="2" type="ORF">LMTR13_21640</name>
</gene>
<dbReference type="InterPro" id="IPR012951">
    <property type="entry name" value="BBE"/>
</dbReference>
<dbReference type="OrthoDB" id="9775082at2"/>
<protein>
    <recommendedName>
        <fullName evidence="1">Berberine/berberine-like domain-containing protein</fullName>
    </recommendedName>
</protein>
<feature type="domain" description="Berberine/berberine-like" evidence="1">
    <location>
        <begin position="35"/>
        <end position="79"/>
    </location>
</feature>
<sequence>MVIAGIDPNPQNAGEITRCTKGYWEAVHPYSADGSYVNFMMDDGDDNRLKATYGNNYDRLVALKAKYDPTNFFCVNQNLKPLHSSVDAPRDASGF</sequence>
<organism evidence="2 3">
    <name type="scientific">Bradyrhizobium icense</name>
    <dbReference type="NCBI Taxonomy" id="1274631"/>
    <lineage>
        <taxon>Bacteria</taxon>
        <taxon>Pseudomonadati</taxon>
        <taxon>Pseudomonadota</taxon>
        <taxon>Alphaproteobacteria</taxon>
        <taxon>Hyphomicrobiales</taxon>
        <taxon>Nitrobacteraceae</taxon>
        <taxon>Bradyrhizobium</taxon>
    </lineage>
</organism>
<accession>A0A1B1UHZ9</accession>
<dbReference type="GO" id="GO:0050660">
    <property type="term" value="F:flavin adenine dinucleotide binding"/>
    <property type="evidence" value="ECO:0007669"/>
    <property type="project" value="InterPro"/>
</dbReference>
<dbReference type="InterPro" id="IPR016169">
    <property type="entry name" value="FAD-bd_PCMH_sub2"/>
</dbReference>